<gene>
    <name evidence="4" type="ORF">AB6A40_011157</name>
</gene>
<dbReference type="InterPro" id="IPR002486">
    <property type="entry name" value="Col_cuticle_N"/>
</dbReference>
<organism evidence="4 5">
    <name type="scientific">Gnathostoma spinigerum</name>
    <dbReference type="NCBI Taxonomy" id="75299"/>
    <lineage>
        <taxon>Eukaryota</taxon>
        <taxon>Metazoa</taxon>
        <taxon>Ecdysozoa</taxon>
        <taxon>Nematoda</taxon>
        <taxon>Chromadorea</taxon>
        <taxon>Rhabditida</taxon>
        <taxon>Spirurina</taxon>
        <taxon>Gnathostomatomorpha</taxon>
        <taxon>Gnathostomatoidea</taxon>
        <taxon>Gnathostomatidae</taxon>
        <taxon>Gnathostoma</taxon>
    </lineage>
</organism>
<dbReference type="AlphaFoldDB" id="A0ABD6F318"/>
<evidence type="ECO:0000313" key="4">
    <source>
        <dbReference type="EMBL" id="MFH4984448.1"/>
    </source>
</evidence>
<name>A0ABD6F318_9BILA</name>
<comment type="caution">
    <text evidence="4">The sequence shown here is derived from an EMBL/GenBank/DDBJ whole genome shotgun (WGS) entry which is preliminary data.</text>
</comment>
<accession>A0ABD6F318</accession>
<evidence type="ECO:0000313" key="5">
    <source>
        <dbReference type="Proteomes" id="UP001608902"/>
    </source>
</evidence>
<dbReference type="Gene3D" id="1.20.5.320">
    <property type="entry name" value="6-Phosphogluconate Dehydrogenase, domain 3"/>
    <property type="match status" value="1"/>
</dbReference>
<feature type="non-terminal residue" evidence="4">
    <location>
        <position position="123"/>
    </location>
</feature>
<evidence type="ECO:0000259" key="3">
    <source>
        <dbReference type="Pfam" id="PF01484"/>
    </source>
</evidence>
<sequence>MSRIYSELNNAWNELDHEMETFKVFTDDIWVGMVGLGAGTAETRIRRQTIQGYSATDIDQNASEVVDNSCCPKENNCPPGPPGAVGLPGLDGTDGPNGVDGMNAPNNAALPFSLDKTGECFHC</sequence>
<reference evidence="4 5" key="1">
    <citation type="submission" date="2024-08" db="EMBL/GenBank/DDBJ databases">
        <title>Gnathostoma spinigerum genome.</title>
        <authorList>
            <person name="Gonzalez-Bertolin B."/>
            <person name="Monzon S."/>
            <person name="Zaballos A."/>
            <person name="Jimenez P."/>
            <person name="Dekumyoy P."/>
            <person name="Varona S."/>
            <person name="Cuesta I."/>
            <person name="Sumanam S."/>
            <person name="Adisakwattana P."/>
            <person name="Gasser R.B."/>
            <person name="Hernandez-Gonzalez A."/>
            <person name="Young N.D."/>
            <person name="Perteguer M.J."/>
        </authorList>
    </citation>
    <scope>NUCLEOTIDE SEQUENCE [LARGE SCALE GENOMIC DNA]</scope>
    <source>
        <strain evidence="4">AL3</strain>
        <tissue evidence="4">Liver</tissue>
    </source>
</reference>
<evidence type="ECO:0000256" key="1">
    <source>
        <dbReference type="ARBA" id="ARBA00022737"/>
    </source>
</evidence>
<feature type="region of interest" description="Disordered" evidence="2">
    <location>
        <begin position="77"/>
        <end position="98"/>
    </location>
</feature>
<protein>
    <recommendedName>
        <fullName evidence="3">Nematode cuticle collagen N-terminal domain-containing protein</fullName>
    </recommendedName>
</protein>
<keyword evidence="5" id="KW-1185">Reference proteome</keyword>
<dbReference type="Pfam" id="PF01484">
    <property type="entry name" value="Col_cuticle_N"/>
    <property type="match status" value="1"/>
</dbReference>
<dbReference type="Proteomes" id="UP001608902">
    <property type="component" value="Unassembled WGS sequence"/>
</dbReference>
<dbReference type="EMBL" id="JBGFUD010017680">
    <property type="protein sequence ID" value="MFH4984448.1"/>
    <property type="molecule type" value="Genomic_DNA"/>
</dbReference>
<evidence type="ECO:0000256" key="2">
    <source>
        <dbReference type="SAM" id="MobiDB-lite"/>
    </source>
</evidence>
<feature type="domain" description="Nematode cuticle collagen N-terminal" evidence="3">
    <location>
        <begin position="4"/>
        <end position="31"/>
    </location>
</feature>
<keyword evidence="1" id="KW-0677">Repeat</keyword>
<proteinExistence type="predicted"/>